<dbReference type="EMBL" id="QGDI01000001">
    <property type="protein sequence ID" value="PWJ15290.1"/>
    <property type="molecule type" value="Genomic_DNA"/>
</dbReference>
<keyword evidence="1" id="KW-0808">Transferase</keyword>
<dbReference type="SUPFAM" id="SSF53335">
    <property type="entry name" value="S-adenosyl-L-methionine-dependent methyltransferases"/>
    <property type="match status" value="1"/>
</dbReference>
<dbReference type="OrthoDB" id="9772751at2"/>
<dbReference type="GO" id="GO:0016126">
    <property type="term" value="P:sterol biosynthetic process"/>
    <property type="evidence" value="ECO:0007669"/>
    <property type="project" value="TreeGrafter"/>
</dbReference>
<dbReference type="CDD" id="cd02440">
    <property type="entry name" value="AdoMet_MTases"/>
    <property type="match status" value="1"/>
</dbReference>
<dbReference type="PANTHER" id="PTHR44068:SF1">
    <property type="entry name" value="HYPOTHETICAL LOC100005854"/>
    <property type="match status" value="1"/>
</dbReference>
<organism evidence="4 5">
    <name type="scientific">Ruminococcus flavefaciens</name>
    <dbReference type="NCBI Taxonomy" id="1265"/>
    <lineage>
        <taxon>Bacteria</taxon>
        <taxon>Bacillati</taxon>
        <taxon>Bacillota</taxon>
        <taxon>Clostridia</taxon>
        <taxon>Eubacteriales</taxon>
        <taxon>Oscillospiraceae</taxon>
        <taxon>Ruminococcus</taxon>
    </lineage>
</organism>
<protein>
    <submittedName>
        <fullName evidence="4">Ubiquinone/menaquinone biosynthesis C-methylase UbiE</fullName>
    </submittedName>
</protein>
<dbReference type="InterPro" id="IPR050447">
    <property type="entry name" value="Erg6_SMT_methyltransf"/>
</dbReference>
<dbReference type="RefSeq" id="WP_109725095.1">
    <property type="nucleotide sequence ID" value="NZ_QGDI01000001.1"/>
</dbReference>
<dbReference type="PANTHER" id="PTHR44068">
    <property type="entry name" value="ZGC:194242"/>
    <property type="match status" value="1"/>
</dbReference>
<dbReference type="AlphaFoldDB" id="A0A315Y3U0"/>
<evidence type="ECO:0000313" key="5">
    <source>
        <dbReference type="Proteomes" id="UP000245720"/>
    </source>
</evidence>
<keyword evidence="4" id="KW-0489">Methyltransferase</keyword>
<dbReference type="GO" id="GO:0003838">
    <property type="term" value="F:sterol 24-C-methyltransferase activity"/>
    <property type="evidence" value="ECO:0007669"/>
    <property type="project" value="TreeGrafter"/>
</dbReference>
<evidence type="ECO:0000313" key="4">
    <source>
        <dbReference type="EMBL" id="PWJ15290.1"/>
    </source>
</evidence>
<gene>
    <name evidence="4" type="ORF">IE37_00184</name>
</gene>
<proteinExistence type="predicted"/>
<dbReference type="GO" id="GO:0032259">
    <property type="term" value="P:methylation"/>
    <property type="evidence" value="ECO:0007669"/>
    <property type="project" value="UniProtKB-KW"/>
</dbReference>
<keyword evidence="4" id="KW-0830">Ubiquinone</keyword>
<dbReference type="InterPro" id="IPR029063">
    <property type="entry name" value="SAM-dependent_MTases_sf"/>
</dbReference>
<comment type="caution">
    <text evidence="4">The sequence shown here is derived from an EMBL/GenBank/DDBJ whole genome shotgun (WGS) entry which is preliminary data.</text>
</comment>
<accession>A0A315Y3U0</accession>
<dbReference type="Pfam" id="PF08241">
    <property type="entry name" value="Methyltransf_11"/>
    <property type="match status" value="1"/>
</dbReference>
<evidence type="ECO:0000259" key="3">
    <source>
        <dbReference type="Pfam" id="PF08241"/>
    </source>
</evidence>
<sequence>MNEKKVSVTDLGNPRKPHGDAGAEMLEGMNQRHYAVTGWALDYFNFDSSDTVLDIGCGGGETIRRIADHISGGKVWGVDYSPLSVELSLKRNMENVKSGKVNVVEASVEKLPFDSDTFDKIITVESFYFWPDPQENLKEVYRILKEGGKFLIVADINGDADLDEKDIEGIRKYDLFNPTLEQFRELLENAGFKNVSVHTKEGEKWVCAEGNK</sequence>
<dbReference type="Proteomes" id="UP000245720">
    <property type="component" value="Unassembled WGS sequence"/>
</dbReference>
<name>A0A315Y3U0_RUMFL</name>
<feature type="domain" description="Methyltransferase type 11" evidence="3">
    <location>
        <begin position="53"/>
        <end position="152"/>
    </location>
</feature>
<feature type="region of interest" description="Disordered" evidence="2">
    <location>
        <begin position="1"/>
        <end position="23"/>
    </location>
</feature>
<dbReference type="Gene3D" id="3.40.50.150">
    <property type="entry name" value="Vaccinia Virus protein VP39"/>
    <property type="match status" value="1"/>
</dbReference>
<dbReference type="InterPro" id="IPR013216">
    <property type="entry name" value="Methyltransf_11"/>
</dbReference>
<evidence type="ECO:0000256" key="1">
    <source>
        <dbReference type="ARBA" id="ARBA00022679"/>
    </source>
</evidence>
<evidence type="ECO:0000256" key="2">
    <source>
        <dbReference type="SAM" id="MobiDB-lite"/>
    </source>
</evidence>
<reference evidence="4 5" key="1">
    <citation type="submission" date="2018-05" db="EMBL/GenBank/DDBJ databases">
        <title>The Hungate 1000. A catalogue of reference genomes from the rumen microbiome.</title>
        <authorList>
            <person name="Kelly W."/>
        </authorList>
    </citation>
    <scope>NUCLEOTIDE SEQUENCE [LARGE SCALE GENOMIC DNA]</scope>
    <source>
        <strain evidence="4 5">SAb67</strain>
    </source>
</reference>